<accession>A0A4R5X9R3</accession>
<dbReference type="AlphaFoldDB" id="A0A4R5X9R3"/>
<sequence length="87" mass="10379">MRFEKTHFSDTGRYWLGRETTTQRHFLGIPLSNSRIDYIEYYWLTADQYERFAIDKMAATEFADSCRRREHDDILAFPPGPDRGSPR</sequence>
<reference evidence="1 2" key="1">
    <citation type="submission" date="2019-01" db="EMBL/GenBank/DDBJ databases">
        <title>High-quality-draft genome sequences of five non-tuberculosis mycobacteriaceae isolated from a nosocomial environment.</title>
        <authorList>
            <person name="Tiago I."/>
            <person name="Alarico S."/>
            <person name="Pereira S.G."/>
            <person name="Coelho C."/>
            <person name="Maranha A."/>
            <person name="Empadinhas N."/>
        </authorList>
    </citation>
    <scope>NUCLEOTIDE SEQUENCE [LARGE SCALE GENOMIC DNA]</scope>
    <source>
        <strain evidence="1 2">22DIII</strain>
    </source>
</reference>
<evidence type="ECO:0000313" key="1">
    <source>
        <dbReference type="EMBL" id="TDL10515.1"/>
    </source>
</evidence>
<name>A0A4R5X9R3_9MYCO</name>
<gene>
    <name evidence="1" type="ORF">EUA04_11555</name>
</gene>
<protein>
    <submittedName>
        <fullName evidence="1">Uncharacterized protein</fullName>
    </submittedName>
</protein>
<evidence type="ECO:0000313" key="2">
    <source>
        <dbReference type="Proteomes" id="UP000294952"/>
    </source>
</evidence>
<organism evidence="1 2">
    <name type="scientific">Mycolicibacterium obuense</name>
    <dbReference type="NCBI Taxonomy" id="1807"/>
    <lineage>
        <taxon>Bacteria</taxon>
        <taxon>Bacillati</taxon>
        <taxon>Actinomycetota</taxon>
        <taxon>Actinomycetes</taxon>
        <taxon>Mycobacteriales</taxon>
        <taxon>Mycobacteriaceae</taxon>
        <taxon>Mycolicibacterium</taxon>
    </lineage>
</organism>
<dbReference type="RefSeq" id="WP_133413697.1">
    <property type="nucleotide sequence ID" value="NZ_SDLP01000002.1"/>
</dbReference>
<dbReference type="Proteomes" id="UP000294952">
    <property type="component" value="Unassembled WGS sequence"/>
</dbReference>
<comment type="caution">
    <text evidence="1">The sequence shown here is derived from an EMBL/GenBank/DDBJ whole genome shotgun (WGS) entry which is preliminary data.</text>
</comment>
<dbReference type="EMBL" id="SDLP01000002">
    <property type="protein sequence ID" value="TDL10515.1"/>
    <property type="molecule type" value="Genomic_DNA"/>
</dbReference>
<proteinExistence type="predicted"/>